<keyword evidence="4" id="KW-0862">Zinc</keyword>
<organism evidence="8">
    <name type="scientific">candidate division WS2 bacterium ADurb.Bin280</name>
    <dbReference type="NCBI Taxonomy" id="1852829"/>
    <lineage>
        <taxon>Bacteria</taxon>
        <taxon>candidate division WS2</taxon>
    </lineage>
</organism>
<sequence length="123" mass="14041">MMKINPLNEEERRIIEEKGTEPPFSGKYNDFFKEGVFVCKRCSNPLFSSQAKFKSSCGWPSFDEYFEGAAREVPDSDGIRTEIVCNKCLAHLGHVFRGENFTPKNTRHCVNSLSIKFIPELKG</sequence>
<evidence type="ECO:0000256" key="2">
    <source>
        <dbReference type="ARBA" id="ARBA00012499"/>
    </source>
</evidence>
<protein>
    <recommendedName>
        <fullName evidence="2">peptide-methionine (R)-S-oxide reductase</fullName>
        <ecNumber evidence="2">1.8.4.12</ecNumber>
    </recommendedName>
</protein>
<dbReference type="InterPro" id="IPR002579">
    <property type="entry name" value="Met_Sox_Rdtase_MsrB_dom"/>
</dbReference>
<dbReference type="GO" id="GO:0033743">
    <property type="term" value="F:peptide-methionine (R)-S-oxide reductase activity"/>
    <property type="evidence" value="ECO:0007669"/>
    <property type="project" value="UniProtKB-EC"/>
</dbReference>
<dbReference type="EC" id="1.8.4.12" evidence="2"/>
<evidence type="ECO:0000256" key="4">
    <source>
        <dbReference type="ARBA" id="ARBA00022833"/>
    </source>
</evidence>
<dbReference type="AlphaFoldDB" id="A0A1V5SFD2"/>
<keyword evidence="3" id="KW-0479">Metal-binding</keyword>
<dbReference type="PROSITE" id="PS51790">
    <property type="entry name" value="MSRB"/>
    <property type="match status" value="1"/>
</dbReference>
<keyword evidence="5 8" id="KW-0560">Oxidoreductase</keyword>
<accession>A0A1V5SFD2</accession>
<dbReference type="Pfam" id="PF01641">
    <property type="entry name" value="SelR"/>
    <property type="match status" value="1"/>
</dbReference>
<dbReference type="InterPro" id="IPR011057">
    <property type="entry name" value="Mss4-like_sf"/>
</dbReference>
<dbReference type="Gene3D" id="2.170.150.20">
    <property type="entry name" value="Peptide methionine sulfoxide reductase"/>
    <property type="match status" value="1"/>
</dbReference>
<dbReference type="Proteomes" id="UP000485367">
    <property type="component" value="Unassembled WGS sequence"/>
</dbReference>
<dbReference type="InterPro" id="IPR028427">
    <property type="entry name" value="Met_Sox_Rdtase_MsrB"/>
</dbReference>
<dbReference type="SUPFAM" id="SSF51316">
    <property type="entry name" value="Mss4-like"/>
    <property type="match status" value="1"/>
</dbReference>
<comment type="caution">
    <text evidence="8">The sequence shown here is derived from an EMBL/GenBank/DDBJ whole genome shotgun (WGS) entry which is preliminary data.</text>
</comment>
<dbReference type="PANTHER" id="PTHR46081:SF8">
    <property type="entry name" value="PEPTIDE METHIONINE SULFOXIDE REDUCTASE 2"/>
    <property type="match status" value="1"/>
</dbReference>
<feature type="domain" description="MsrB" evidence="7">
    <location>
        <begin position="1"/>
        <end position="120"/>
    </location>
</feature>
<evidence type="ECO:0000256" key="3">
    <source>
        <dbReference type="ARBA" id="ARBA00022723"/>
    </source>
</evidence>
<comment type="cofactor">
    <cofactor evidence="1">
        <name>Zn(2+)</name>
        <dbReference type="ChEBI" id="CHEBI:29105"/>
    </cofactor>
</comment>
<gene>
    <name evidence="8" type="primary">msrB</name>
    <name evidence="8" type="ORF">BWY43_00102</name>
</gene>
<dbReference type="EMBL" id="MWBO01000008">
    <property type="protein sequence ID" value="OQA53175.1"/>
    <property type="molecule type" value="Genomic_DNA"/>
</dbReference>
<reference evidence="8" key="1">
    <citation type="submission" date="2017-02" db="EMBL/GenBank/DDBJ databases">
        <title>Delving into the versatile metabolic prowess of the omnipresent phylum Bacteroidetes.</title>
        <authorList>
            <person name="Nobu M.K."/>
            <person name="Mei R."/>
            <person name="Narihiro T."/>
            <person name="Kuroda K."/>
            <person name="Liu W.-T."/>
        </authorList>
    </citation>
    <scope>NUCLEOTIDE SEQUENCE</scope>
    <source>
        <strain evidence="8">ADurb.Bin280</strain>
    </source>
</reference>
<evidence type="ECO:0000313" key="8">
    <source>
        <dbReference type="EMBL" id="OQA53175.1"/>
    </source>
</evidence>
<evidence type="ECO:0000256" key="1">
    <source>
        <dbReference type="ARBA" id="ARBA00001947"/>
    </source>
</evidence>
<evidence type="ECO:0000256" key="6">
    <source>
        <dbReference type="ARBA" id="ARBA00048488"/>
    </source>
</evidence>
<name>A0A1V5SFD2_9BACT</name>
<evidence type="ECO:0000256" key="5">
    <source>
        <dbReference type="ARBA" id="ARBA00023002"/>
    </source>
</evidence>
<dbReference type="GO" id="GO:0006979">
    <property type="term" value="P:response to oxidative stress"/>
    <property type="evidence" value="ECO:0007669"/>
    <property type="project" value="InterPro"/>
</dbReference>
<dbReference type="PANTHER" id="PTHR46081">
    <property type="entry name" value="PEPTIDE METHIONINE SULFOXIDE REDUCTASE 2"/>
    <property type="match status" value="1"/>
</dbReference>
<proteinExistence type="predicted"/>
<dbReference type="NCBIfam" id="NF004036">
    <property type="entry name" value="PRK05508.1"/>
    <property type="match status" value="1"/>
</dbReference>
<comment type="catalytic activity">
    <reaction evidence="6">
        <text>L-methionyl-[protein] + [thioredoxin]-disulfide + H2O = L-methionyl-(R)-S-oxide-[protein] + [thioredoxin]-dithiol</text>
        <dbReference type="Rhea" id="RHEA:24164"/>
        <dbReference type="Rhea" id="RHEA-COMP:10698"/>
        <dbReference type="Rhea" id="RHEA-COMP:10700"/>
        <dbReference type="Rhea" id="RHEA-COMP:12313"/>
        <dbReference type="Rhea" id="RHEA-COMP:12314"/>
        <dbReference type="ChEBI" id="CHEBI:15377"/>
        <dbReference type="ChEBI" id="CHEBI:16044"/>
        <dbReference type="ChEBI" id="CHEBI:29950"/>
        <dbReference type="ChEBI" id="CHEBI:45764"/>
        <dbReference type="ChEBI" id="CHEBI:50058"/>
        <dbReference type="EC" id="1.8.4.12"/>
    </reaction>
</comment>
<dbReference type="GO" id="GO:0046872">
    <property type="term" value="F:metal ion binding"/>
    <property type="evidence" value="ECO:0007669"/>
    <property type="project" value="UniProtKB-KW"/>
</dbReference>
<evidence type="ECO:0000259" key="7">
    <source>
        <dbReference type="PROSITE" id="PS51790"/>
    </source>
</evidence>
<dbReference type="NCBIfam" id="TIGR00357">
    <property type="entry name" value="peptide-methionine (R)-S-oxide reductase MsrB"/>
    <property type="match status" value="1"/>
</dbReference>
<dbReference type="GO" id="GO:0030091">
    <property type="term" value="P:protein repair"/>
    <property type="evidence" value="ECO:0007669"/>
    <property type="project" value="InterPro"/>
</dbReference>